<dbReference type="GO" id="GO:0008168">
    <property type="term" value="F:methyltransferase activity"/>
    <property type="evidence" value="ECO:0007669"/>
    <property type="project" value="UniProtKB-KW"/>
</dbReference>
<keyword evidence="1" id="KW-0489">Methyltransferase</keyword>
<evidence type="ECO:0000256" key="3">
    <source>
        <dbReference type="ARBA" id="ARBA00022691"/>
    </source>
</evidence>
<proteinExistence type="predicted"/>
<dbReference type="Gene3D" id="3.40.50.150">
    <property type="entry name" value="Vaccinia Virus protein VP39"/>
    <property type="match status" value="1"/>
</dbReference>
<protein>
    <submittedName>
        <fullName evidence="5">Uncharacterized protein</fullName>
    </submittedName>
</protein>
<feature type="non-terminal residue" evidence="5">
    <location>
        <position position="488"/>
    </location>
</feature>
<keyword evidence="2" id="KW-0808">Transferase</keyword>
<name>A0A7R8ZLR2_9CRUS</name>
<dbReference type="GO" id="GO:0032259">
    <property type="term" value="P:methylation"/>
    <property type="evidence" value="ECO:0007669"/>
    <property type="project" value="UniProtKB-KW"/>
</dbReference>
<dbReference type="OrthoDB" id="6371865at2759"/>
<keyword evidence="3" id="KW-0949">S-adenosyl-L-methionine</keyword>
<gene>
    <name evidence="5" type="ORF">CTOB1V02_LOCUS4153</name>
</gene>
<evidence type="ECO:0000256" key="1">
    <source>
        <dbReference type="ARBA" id="ARBA00022603"/>
    </source>
</evidence>
<evidence type="ECO:0000256" key="4">
    <source>
        <dbReference type="ARBA" id="ARBA00023098"/>
    </source>
</evidence>
<reference evidence="5" key="1">
    <citation type="submission" date="2020-11" db="EMBL/GenBank/DDBJ databases">
        <authorList>
            <person name="Tran Van P."/>
        </authorList>
    </citation>
    <scope>NUCLEOTIDE SEQUENCE</scope>
</reference>
<dbReference type="InterPro" id="IPR050723">
    <property type="entry name" value="CFA/CMAS"/>
</dbReference>
<dbReference type="Pfam" id="PF02353">
    <property type="entry name" value="CMAS"/>
    <property type="match status" value="1"/>
</dbReference>
<dbReference type="AlphaFoldDB" id="A0A7R8ZLR2"/>
<keyword evidence="4" id="KW-0443">Lipid metabolism</keyword>
<dbReference type="PANTHER" id="PTHR43667:SF1">
    <property type="entry name" value="CYCLOPROPANE-FATTY-ACYL-PHOSPHOLIPID SYNTHASE"/>
    <property type="match status" value="1"/>
</dbReference>
<dbReference type="NCBIfam" id="NF008686">
    <property type="entry name" value="PRK11705.1"/>
    <property type="match status" value="1"/>
</dbReference>
<evidence type="ECO:0000256" key="2">
    <source>
        <dbReference type="ARBA" id="ARBA00022679"/>
    </source>
</evidence>
<sequence>MLHYFILWFLKLYKFCIRVTLRRFSDLMILKGVKLKFREFGIRLGDKKKQPDLKPWDIDVHDPRFYRRVAVDHALGLGETYMEGWWDCDDILELWYRFYKAGPWIPFSARLVDWLGFVPINRQSEELSKEVAIKHYDLGNQLFSYMLDKNMCYSCGYWANADNLDQAQLDKMDLIARKLKLEPGMKVLDLGCGWGGMAKFLAEKYKVSVVGYNISKEQVAYARKLCADLPVEIRMEDYRKVNEKFDRIYHIGFFEHVGRKNYRKFFELTNRCLKDDGLHLVHTIAVIDKRIITTEEWTNTYIFPGGQLPYGADLDEYSQGYFIIEDLHNFGDDYHRTLLAWHKNFNDNWPKLRNLYGEKFYRMWNYYLLHCAATFKARKLHLLQAVMSKNGVAVHDDLWKDLQDMSVGYRFLIRFRVGSALLCLYVKPLFLLTFADNGTLIKTFSFTVKSSVTGKFAVAAIPRPLALSSSSNKRIGSLLTSLTPFSLT</sequence>
<dbReference type="EMBL" id="OB660780">
    <property type="protein sequence ID" value="CAD7226230.1"/>
    <property type="molecule type" value="Genomic_DNA"/>
</dbReference>
<dbReference type="CDD" id="cd02440">
    <property type="entry name" value="AdoMet_MTases"/>
    <property type="match status" value="1"/>
</dbReference>
<accession>A0A7R8ZLR2</accession>
<dbReference type="PANTHER" id="PTHR43667">
    <property type="entry name" value="CYCLOPROPANE-FATTY-ACYL-PHOSPHOLIPID SYNTHASE"/>
    <property type="match status" value="1"/>
</dbReference>
<evidence type="ECO:0000313" key="5">
    <source>
        <dbReference type="EMBL" id="CAD7226230.1"/>
    </source>
</evidence>
<organism evidence="5">
    <name type="scientific">Cyprideis torosa</name>
    <dbReference type="NCBI Taxonomy" id="163714"/>
    <lineage>
        <taxon>Eukaryota</taxon>
        <taxon>Metazoa</taxon>
        <taxon>Ecdysozoa</taxon>
        <taxon>Arthropoda</taxon>
        <taxon>Crustacea</taxon>
        <taxon>Oligostraca</taxon>
        <taxon>Ostracoda</taxon>
        <taxon>Podocopa</taxon>
        <taxon>Podocopida</taxon>
        <taxon>Cytherocopina</taxon>
        <taxon>Cytheroidea</taxon>
        <taxon>Cytherideidae</taxon>
        <taxon>Cyprideis</taxon>
    </lineage>
</organism>
<dbReference type="InterPro" id="IPR029063">
    <property type="entry name" value="SAM-dependent_MTases_sf"/>
</dbReference>
<dbReference type="SUPFAM" id="SSF53335">
    <property type="entry name" value="S-adenosyl-L-methionine-dependent methyltransferases"/>
    <property type="match status" value="1"/>
</dbReference>
<dbReference type="GO" id="GO:0006629">
    <property type="term" value="P:lipid metabolic process"/>
    <property type="evidence" value="ECO:0007669"/>
    <property type="project" value="UniProtKB-KW"/>
</dbReference>